<dbReference type="AlphaFoldDB" id="A0A4Y3RUU1"/>
<dbReference type="RefSeq" id="WP_141301416.1">
    <property type="nucleotide sequence ID" value="NZ_BJMN01000052.1"/>
</dbReference>
<evidence type="ECO:0000313" key="2">
    <source>
        <dbReference type="Proteomes" id="UP000315226"/>
    </source>
</evidence>
<name>A0A4Y3RUU1_9ACTN</name>
<comment type="caution">
    <text evidence="1">The sequence shown here is derived from an EMBL/GenBank/DDBJ whole genome shotgun (WGS) entry which is preliminary data.</text>
</comment>
<dbReference type="EMBL" id="BJMN01000052">
    <property type="protein sequence ID" value="GEB61185.1"/>
    <property type="molecule type" value="Genomic_DNA"/>
</dbReference>
<accession>A0A4Y3RUU1</accession>
<proteinExistence type="predicted"/>
<organism evidence="1 2">
    <name type="scientific">Streptomyces gardneri</name>
    <dbReference type="NCBI Taxonomy" id="66892"/>
    <lineage>
        <taxon>Bacteria</taxon>
        <taxon>Bacillati</taxon>
        <taxon>Actinomycetota</taxon>
        <taxon>Actinomycetes</taxon>
        <taxon>Kitasatosporales</taxon>
        <taxon>Streptomycetaceae</taxon>
        <taxon>Streptomyces</taxon>
    </lineage>
</organism>
<dbReference type="Gene3D" id="2.80.10.50">
    <property type="match status" value="2"/>
</dbReference>
<reference evidence="1 2" key="1">
    <citation type="submission" date="2019-06" db="EMBL/GenBank/DDBJ databases">
        <title>Whole genome shotgun sequence of Streptomyces gardneri NBRC 12865.</title>
        <authorList>
            <person name="Hosoyama A."/>
            <person name="Uohara A."/>
            <person name="Ohji S."/>
            <person name="Ichikawa N."/>
        </authorList>
    </citation>
    <scope>NUCLEOTIDE SEQUENCE [LARGE SCALE GENOMIC DNA]</scope>
    <source>
        <strain evidence="1 2">NBRC 12865</strain>
    </source>
</reference>
<keyword evidence="2" id="KW-1185">Reference proteome</keyword>
<dbReference type="OrthoDB" id="4194811at2"/>
<sequence>MSDMVKVVRLYAKEAPVGVLDGRLVGLLVQQEQAAEWAVGPADDGFRFTVKGTEETVVAEGSDRAPVAVRPDDSPASVWRLQRIDEDGAVTITALDELRDGIYAIDQNGLALGRDLFEDRSLLPKRVFVRTDDRDPQWRIEVLV</sequence>
<dbReference type="Proteomes" id="UP000315226">
    <property type="component" value="Unassembled WGS sequence"/>
</dbReference>
<evidence type="ECO:0000313" key="1">
    <source>
        <dbReference type="EMBL" id="GEB61185.1"/>
    </source>
</evidence>
<protein>
    <submittedName>
        <fullName evidence="1">Uncharacterized protein</fullName>
    </submittedName>
</protein>
<gene>
    <name evidence="1" type="ORF">SGA01_67900</name>
</gene>